<dbReference type="HOGENOM" id="CLU_2613718_0_0_2"/>
<accession>H2C276</accession>
<dbReference type="AlphaFoldDB" id="H2C276"/>
<name>H2C276_9CREN</name>
<evidence type="ECO:0000313" key="1">
    <source>
        <dbReference type="EMBL" id="EHP70347.1"/>
    </source>
</evidence>
<keyword evidence="2" id="KW-1185">Reference proteome</keyword>
<dbReference type="STRING" id="671065.MetMK1DRAFT_00008490"/>
<dbReference type="eggNOG" id="arCOG08457">
    <property type="taxonomic scope" value="Archaea"/>
</dbReference>
<reference evidence="1 2" key="1">
    <citation type="submission" date="2012-01" db="EMBL/GenBank/DDBJ databases">
        <title>Improved High-Quality Draft sequence of Metallosphaera yellowstonensis MK1.</title>
        <authorList>
            <consortium name="US DOE Joint Genome Institute"/>
            <person name="Lucas S."/>
            <person name="Han J."/>
            <person name="Cheng J.-F."/>
            <person name="Goodwin L."/>
            <person name="Pitluck S."/>
            <person name="Peters L."/>
            <person name="Teshima H."/>
            <person name="Detter J.C."/>
            <person name="Han C."/>
            <person name="Tapia R."/>
            <person name="Land M."/>
            <person name="Hauser L."/>
            <person name="Kyrpides N."/>
            <person name="Kozubal M."/>
            <person name="Macur R.E."/>
            <person name="Jay Z."/>
            <person name="Inskeep W."/>
            <person name="Woyke T."/>
        </authorList>
    </citation>
    <scope>NUCLEOTIDE SEQUENCE [LARGE SCALE GENOMIC DNA]</scope>
    <source>
        <strain evidence="1 2">MK1</strain>
    </source>
</reference>
<evidence type="ECO:0000313" key="2">
    <source>
        <dbReference type="Proteomes" id="UP000003980"/>
    </source>
</evidence>
<sequence length="78" mass="9022">MYGDECRDLLRELAELESKKAGLHLKLYLLESSARNESIRLMGKVGLCELREQMSGGKGKARELREKSLVFFRKYVRS</sequence>
<dbReference type="Proteomes" id="UP000003980">
    <property type="component" value="Unassembled WGS sequence"/>
</dbReference>
<gene>
    <name evidence="1" type="ORF">MetMK1DRAFT_00008490</name>
</gene>
<dbReference type="EMBL" id="JH597761">
    <property type="protein sequence ID" value="EHP70347.1"/>
    <property type="molecule type" value="Genomic_DNA"/>
</dbReference>
<dbReference type="RefSeq" id="WP_009071009.1">
    <property type="nucleotide sequence ID" value="NZ_JH597761.1"/>
</dbReference>
<dbReference type="OrthoDB" id="34489at2157"/>
<protein>
    <submittedName>
        <fullName evidence="1">Uncharacterized protein</fullName>
    </submittedName>
</protein>
<proteinExistence type="predicted"/>
<organism evidence="1 2">
    <name type="scientific">Metallosphaera yellowstonensis MK1</name>
    <dbReference type="NCBI Taxonomy" id="671065"/>
    <lineage>
        <taxon>Archaea</taxon>
        <taxon>Thermoproteota</taxon>
        <taxon>Thermoprotei</taxon>
        <taxon>Sulfolobales</taxon>
        <taxon>Sulfolobaceae</taxon>
        <taxon>Metallosphaera</taxon>
    </lineage>
</organism>